<evidence type="ECO:0000256" key="8">
    <source>
        <dbReference type="ARBA" id="ARBA00022741"/>
    </source>
</evidence>
<feature type="region of interest" description="Disordered" evidence="21">
    <location>
        <begin position="169"/>
        <end position="225"/>
    </location>
</feature>
<evidence type="ECO:0000256" key="16">
    <source>
        <dbReference type="ARBA" id="ARBA00023204"/>
    </source>
</evidence>
<evidence type="ECO:0000256" key="3">
    <source>
        <dbReference type="ARBA" id="ARBA00022598"/>
    </source>
</evidence>
<feature type="compositionally biased region" description="Polar residues" evidence="21">
    <location>
        <begin position="570"/>
        <end position="581"/>
    </location>
</feature>
<feature type="region of interest" description="Disordered" evidence="21">
    <location>
        <begin position="561"/>
        <end position="584"/>
    </location>
</feature>
<dbReference type="Proteomes" id="UP000318405">
    <property type="component" value="Unassembled WGS sequence"/>
</dbReference>
<evidence type="ECO:0000256" key="9">
    <source>
        <dbReference type="ARBA" id="ARBA00022763"/>
    </source>
</evidence>
<dbReference type="Pfam" id="PF01068">
    <property type="entry name" value="DNA_ligase_A_M"/>
    <property type="match status" value="1"/>
</dbReference>
<keyword evidence="5" id="KW-0548">Nucleotidyltransferase</keyword>
<evidence type="ECO:0000256" key="5">
    <source>
        <dbReference type="ARBA" id="ARBA00022695"/>
    </source>
</evidence>
<dbReference type="NCBIfam" id="NF004628">
    <property type="entry name" value="PRK05972.1"/>
    <property type="match status" value="1"/>
</dbReference>
<dbReference type="GO" id="GO:0006310">
    <property type="term" value="P:DNA recombination"/>
    <property type="evidence" value="ECO:0007669"/>
    <property type="project" value="UniProtKB-KW"/>
</dbReference>
<feature type="compositionally biased region" description="Low complexity" evidence="21">
    <location>
        <begin position="180"/>
        <end position="225"/>
    </location>
</feature>
<comment type="cofactor">
    <cofactor evidence="1">
        <name>Mn(2+)</name>
        <dbReference type="ChEBI" id="CHEBI:29035"/>
    </cofactor>
</comment>
<dbReference type="OrthoDB" id="9802472at2"/>
<evidence type="ECO:0000256" key="20">
    <source>
        <dbReference type="ARBA" id="ARBA00034003"/>
    </source>
</evidence>
<dbReference type="CDD" id="cd07906">
    <property type="entry name" value="Adenylation_DNA_ligase_LigD_LigC"/>
    <property type="match status" value="1"/>
</dbReference>
<dbReference type="CDD" id="cd07971">
    <property type="entry name" value="OBF_DNA_ligase_LigD"/>
    <property type="match status" value="1"/>
</dbReference>
<dbReference type="Gene3D" id="3.30.1490.70">
    <property type="match status" value="1"/>
</dbReference>
<organism evidence="23 24">
    <name type="scientific">Verticiella sediminum</name>
    <dbReference type="NCBI Taxonomy" id="1247510"/>
    <lineage>
        <taxon>Bacteria</taxon>
        <taxon>Pseudomonadati</taxon>
        <taxon>Pseudomonadota</taxon>
        <taxon>Betaproteobacteria</taxon>
        <taxon>Burkholderiales</taxon>
        <taxon>Alcaligenaceae</taxon>
        <taxon>Verticiella</taxon>
    </lineage>
</organism>
<reference evidence="23 24" key="1">
    <citation type="submission" date="2019-07" db="EMBL/GenBank/DDBJ databases">
        <title>Qingshengfaniella alkalisoli gen. nov., sp. nov., isolated from saline soil.</title>
        <authorList>
            <person name="Xu L."/>
            <person name="Huang X.-X."/>
            <person name="Sun J.-Q."/>
        </authorList>
    </citation>
    <scope>NUCLEOTIDE SEQUENCE [LARGE SCALE GENOMIC DNA]</scope>
    <source>
        <strain evidence="23 24">DSM 27279</strain>
    </source>
</reference>
<name>A0A556AB46_9BURK</name>
<keyword evidence="9" id="KW-0227">DNA damage</keyword>
<dbReference type="InterPro" id="IPR012310">
    <property type="entry name" value="DNA_ligase_ATP-dep_cent"/>
</dbReference>
<evidence type="ECO:0000256" key="14">
    <source>
        <dbReference type="ARBA" id="ARBA00023125"/>
    </source>
</evidence>
<dbReference type="SUPFAM" id="SSF56091">
    <property type="entry name" value="DNA ligase/mRNA capping enzyme, catalytic domain"/>
    <property type="match status" value="1"/>
</dbReference>
<dbReference type="InterPro" id="IPR052171">
    <property type="entry name" value="NHEJ_LigD"/>
</dbReference>
<evidence type="ECO:0000256" key="21">
    <source>
        <dbReference type="SAM" id="MobiDB-lite"/>
    </source>
</evidence>
<dbReference type="PANTHER" id="PTHR42705:SF2">
    <property type="entry name" value="BIFUNCTIONAL NON-HOMOLOGOUS END JOINING PROTEIN LIGD"/>
    <property type="match status" value="1"/>
</dbReference>
<evidence type="ECO:0000259" key="22">
    <source>
        <dbReference type="PROSITE" id="PS50160"/>
    </source>
</evidence>
<dbReference type="Gene3D" id="2.40.50.140">
    <property type="entry name" value="Nucleic acid-binding proteins"/>
    <property type="match status" value="1"/>
</dbReference>
<dbReference type="EC" id="6.5.1.1" evidence="2"/>
<dbReference type="GO" id="GO:0005524">
    <property type="term" value="F:ATP binding"/>
    <property type="evidence" value="ECO:0007669"/>
    <property type="project" value="UniProtKB-KW"/>
</dbReference>
<protein>
    <recommendedName>
        <fullName evidence="2">DNA ligase (ATP)</fullName>
        <ecNumber evidence="2">6.5.1.1</ecNumber>
    </recommendedName>
    <alternativeName>
        <fullName evidence="19">NHEJ DNA polymerase</fullName>
    </alternativeName>
</protein>
<dbReference type="InterPro" id="IPR012340">
    <property type="entry name" value="NA-bd_OB-fold"/>
</dbReference>
<evidence type="ECO:0000256" key="15">
    <source>
        <dbReference type="ARBA" id="ARBA00023172"/>
    </source>
</evidence>
<keyword evidence="15" id="KW-0233">DNA recombination</keyword>
<keyword evidence="13" id="KW-0239">DNA-directed DNA polymerase</keyword>
<dbReference type="InterPro" id="IPR014146">
    <property type="entry name" value="LigD_ligase_dom"/>
</dbReference>
<dbReference type="RefSeq" id="WP_143950030.1">
    <property type="nucleotide sequence ID" value="NZ_BAABMB010000003.1"/>
</dbReference>
<dbReference type="InterPro" id="IPR016059">
    <property type="entry name" value="DNA_ligase_ATP-dep_CS"/>
</dbReference>
<keyword evidence="18" id="KW-0511">Multifunctional enzyme</keyword>
<feature type="domain" description="ATP-dependent DNA ligase family profile" evidence="22">
    <location>
        <begin position="331"/>
        <end position="427"/>
    </location>
</feature>
<dbReference type="GO" id="GO:0003910">
    <property type="term" value="F:DNA ligase (ATP) activity"/>
    <property type="evidence" value="ECO:0007669"/>
    <property type="project" value="UniProtKB-EC"/>
</dbReference>
<dbReference type="NCBIfam" id="TIGR02778">
    <property type="entry name" value="ligD_pol"/>
    <property type="match status" value="1"/>
</dbReference>
<dbReference type="Pfam" id="PF04679">
    <property type="entry name" value="DNA_ligase_A_C"/>
    <property type="match status" value="1"/>
</dbReference>
<feature type="compositionally biased region" description="Basic and acidic residues" evidence="21">
    <location>
        <begin position="1"/>
        <end position="19"/>
    </location>
</feature>
<evidence type="ECO:0000256" key="4">
    <source>
        <dbReference type="ARBA" id="ARBA00022679"/>
    </source>
</evidence>
<dbReference type="PROSITE" id="PS50160">
    <property type="entry name" value="DNA_LIGASE_A3"/>
    <property type="match status" value="1"/>
</dbReference>
<keyword evidence="6" id="KW-0540">Nuclease</keyword>
<keyword evidence="10" id="KW-0378">Hydrolase</keyword>
<keyword evidence="14" id="KW-0238">DNA-binding</keyword>
<dbReference type="EMBL" id="VLTJ01000039">
    <property type="protein sequence ID" value="TSH90116.1"/>
    <property type="molecule type" value="Genomic_DNA"/>
</dbReference>
<evidence type="ECO:0000256" key="18">
    <source>
        <dbReference type="ARBA" id="ARBA00023268"/>
    </source>
</evidence>
<evidence type="ECO:0000256" key="13">
    <source>
        <dbReference type="ARBA" id="ARBA00022932"/>
    </source>
</evidence>
<dbReference type="GO" id="GO:0003677">
    <property type="term" value="F:DNA binding"/>
    <property type="evidence" value="ECO:0007669"/>
    <property type="project" value="UniProtKB-KW"/>
</dbReference>
<keyword evidence="12" id="KW-0067">ATP-binding</keyword>
<dbReference type="GO" id="GO:0046872">
    <property type="term" value="F:metal ion binding"/>
    <property type="evidence" value="ECO:0007669"/>
    <property type="project" value="UniProtKB-KW"/>
</dbReference>
<dbReference type="AlphaFoldDB" id="A0A556AB46"/>
<evidence type="ECO:0000256" key="2">
    <source>
        <dbReference type="ARBA" id="ARBA00012727"/>
    </source>
</evidence>
<keyword evidence="16" id="KW-0234">DNA repair</keyword>
<dbReference type="NCBIfam" id="TIGR02779">
    <property type="entry name" value="NHEJ_ligase_lig"/>
    <property type="match status" value="1"/>
</dbReference>
<keyword evidence="4" id="KW-0808">Transferase</keyword>
<keyword evidence="3 23" id="KW-0436">Ligase</keyword>
<comment type="catalytic activity">
    <reaction evidence="20">
        <text>ATP + (deoxyribonucleotide)n-3'-hydroxyl + 5'-phospho-(deoxyribonucleotide)m = (deoxyribonucleotide)n+m + AMP + diphosphate.</text>
        <dbReference type="EC" id="6.5.1.1"/>
    </reaction>
</comment>
<gene>
    <name evidence="23" type="primary">ligD</name>
    <name evidence="23" type="ORF">FOZ76_19930</name>
</gene>
<dbReference type="InterPro" id="IPR012309">
    <property type="entry name" value="DNA_ligase_ATP-dep_C"/>
</dbReference>
<evidence type="ECO:0000256" key="10">
    <source>
        <dbReference type="ARBA" id="ARBA00022801"/>
    </source>
</evidence>
<keyword evidence="24" id="KW-1185">Reference proteome</keyword>
<dbReference type="InterPro" id="IPR014143">
    <property type="entry name" value="NHEJ_ligase_prk"/>
</dbReference>
<evidence type="ECO:0000313" key="24">
    <source>
        <dbReference type="Proteomes" id="UP000318405"/>
    </source>
</evidence>
<keyword evidence="8" id="KW-0547">Nucleotide-binding</keyword>
<evidence type="ECO:0000256" key="12">
    <source>
        <dbReference type="ARBA" id="ARBA00022840"/>
    </source>
</evidence>
<dbReference type="GO" id="GO:0006281">
    <property type="term" value="P:DNA repair"/>
    <property type="evidence" value="ECO:0007669"/>
    <property type="project" value="UniProtKB-KW"/>
</dbReference>
<accession>A0A556AB46</accession>
<dbReference type="PANTHER" id="PTHR42705">
    <property type="entry name" value="BIFUNCTIONAL NON-HOMOLOGOUS END JOINING PROTEIN LIGD"/>
    <property type="match status" value="1"/>
</dbReference>
<dbReference type="InterPro" id="IPR014145">
    <property type="entry name" value="LigD_pol_dom"/>
</dbReference>
<dbReference type="Pfam" id="PF21686">
    <property type="entry name" value="LigD_Prim-Pol"/>
    <property type="match status" value="1"/>
</dbReference>
<evidence type="ECO:0000256" key="17">
    <source>
        <dbReference type="ARBA" id="ARBA00023211"/>
    </source>
</evidence>
<evidence type="ECO:0000256" key="1">
    <source>
        <dbReference type="ARBA" id="ARBA00001936"/>
    </source>
</evidence>
<dbReference type="GO" id="GO:0003887">
    <property type="term" value="F:DNA-directed DNA polymerase activity"/>
    <property type="evidence" value="ECO:0007669"/>
    <property type="project" value="UniProtKB-KW"/>
</dbReference>
<evidence type="ECO:0000313" key="23">
    <source>
        <dbReference type="EMBL" id="TSH90116.1"/>
    </source>
</evidence>
<evidence type="ECO:0000256" key="7">
    <source>
        <dbReference type="ARBA" id="ARBA00022723"/>
    </source>
</evidence>
<keyword evidence="17" id="KW-0464">Manganese</keyword>
<dbReference type="Pfam" id="PF13298">
    <property type="entry name" value="LigD_N"/>
    <property type="match status" value="1"/>
</dbReference>
<keyword evidence="11" id="KW-0269">Exonuclease</keyword>
<evidence type="ECO:0000256" key="6">
    <source>
        <dbReference type="ARBA" id="ARBA00022722"/>
    </source>
</evidence>
<dbReference type="Gene3D" id="3.90.920.10">
    <property type="entry name" value="DNA primase, PRIM domain"/>
    <property type="match status" value="1"/>
</dbReference>
<dbReference type="SUPFAM" id="SSF50249">
    <property type="entry name" value="Nucleic acid-binding proteins"/>
    <property type="match status" value="1"/>
</dbReference>
<keyword evidence="7" id="KW-0479">Metal-binding</keyword>
<dbReference type="NCBIfam" id="TIGR02776">
    <property type="entry name" value="NHEJ_ligase_prk"/>
    <property type="match status" value="1"/>
</dbReference>
<evidence type="ECO:0000256" key="11">
    <source>
        <dbReference type="ARBA" id="ARBA00022839"/>
    </source>
</evidence>
<dbReference type="GO" id="GO:0004527">
    <property type="term" value="F:exonuclease activity"/>
    <property type="evidence" value="ECO:0007669"/>
    <property type="project" value="UniProtKB-KW"/>
</dbReference>
<feature type="region of interest" description="Disordered" evidence="21">
    <location>
        <begin position="1"/>
        <end position="33"/>
    </location>
</feature>
<dbReference type="Gene3D" id="3.30.470.30">
    <property type="entry name" value="DNA ligase/mRNA capping enzyme"/>
    <property type="match status" value="1"/>
</dbReference>
<comment type="caution">
    <text evidence="23">The sequence shown here is derived from an EMBL/GenBank/DDBJ whole genome shotgun (WGS) entry which is preliminary data.</text>
</comment>
<dbReference type="NCBIfam" id="TIGR02777">
    <property type="entry name" value="LigD_PE_dom"/>
    <property type="match status" value="1"/>
</dbReference>
<dbReference type="PROSITE" id="PS00333">
    <property type="entry name" value="DNA_LIGASE_A2"/>
    <property type="match status" value="1"/>
</dbReference>
<proteinExistence type="predicted"/>
<evidence type="ECO:0000256" key="19">
    <source>
        <dbReference type="ARBA" id="ARBA00029943"/>
    </source>
</evidence>
<dbReference type="InterPro" id="IPR014144">
    <property type="entry name" value="LigD_PE_domain"/>
</dbReference>
<sequence length="873" mass="95810">MARQDDALERYRAKRDFSRTAEPAGKAARRRQDQARFVVQRHAARALHYDFRLEVGGVLKSWAVPKGPSRDPQVKRLAVQVEDHPLDYAGFEGDIPAGQYGAGHVDIWDDGTWEPLDEPAQALERGKLHFRLHGHRLEGEWILIRTGRDPKHWLLRKVDDGYALSGHAAEAQTEADAKTPPSARRGDAAAAKKASAKTTPTRAAGQPSATGKAAATKAASNSPAARTATRVAQAMAMPAMIEPQLATLVDAPPADADWVYELKYDGYRILCRLQRGRAALLSRAGNDWTERMRPLARHLERLGLGEGWLDGEVVVFDEQGRSSFALLQRALDGKAENLHFIAFDLPFWAGEDLRPLPLLERQTRLAELLASQRSETVSFTDLVPAGNAAQAREALAQACKLGLEGLIAKRADAAYQSGRSQRWLKLKCRPEQEFVVGGYTGPAGARSGFGALLVGLHDDAGKLQYVGRVGTGFDQDTLASLARRLRQLERKSSPFAAALPPHQRRYGHSPDAQIHWVDPALVAQVAFASWTRDGLLRQAAFLGLREDKPARQVAAEVRASVQPVAERDQSTPADMNRSASRSAPVVRGIRISHPERRVFQQPPLDKLGLATYYDQVAHAMMPHLEGRRLALLRCPEGADHECFFQKHITQSLPAGVRHDGEHLLVSSPEGIIGLVQFGVIEFHTWGSRLPRADRPDRITLDLDPGSGVDWSVLAEGAQLAATLMRELGLTPFLKTTGGNGLHVVAPIRRTLDWDTCRAFANGMARHLETLMPERFVANMNKARRKGRIFVDYLRNGEQATAVAAYSVRARAGASVSLPVDWDALAPERDLRGATYNVQNVPDLLAQASDAWADYESSAATVKRAALQAVQAGR</sequence>